<gene>
    <name evidence="6" type="ORF">PHPALM_31412</name>
</gene>
<evidence type="ECO:0000256" key="3">
    <source>
        <dbReference type="ARBA" id="ARBA00022525"/>
    </source>
</evidence>
<reference evidence="6 7" key="1">
    <citation type="journal article" date="2017" name="Genome Biol. Evol.">
        <title>Phytophthora megakarya and P. palmivora, closely related causal agents of cacao black pod rot, underwent increases in genome sizes and gene numbers by different mechanisms.</title>
        <authorList>
            <person name="Ali S.S."/>
            <person name="Shao J."/>
            <person name="Lary D.J."/>
            <person name="Kronmiller B."/>
            <person name="Shen D."/>
            <person name="Strem M.D."/>
            <person name="Amoako-Attah I."/>
            <person name="Akrofi A.Y."/>
            <person name="Begoude B.A."/>
            <person name="Ten Hoopen G.M."/>
            <person name="Coulibaly K."/>
            <person name="Kebe B.I."/>
            <person name="Melnick R.L."/>
            <person name="Guiltinan M.J."/>
            <person name="Tyler B.M."/>
            <person name="Meinhardt L.W."/>
            <person name="Bailey B.A."/>
        </authorList>
    </citation>
    <scope>NUCLEOTIDE SEQUENCE [LARGE SCALE GENOMIC DNA]</scope>
    <source>
        <strain evidence="7">sbr112.9</strain>
    </source>
</reference>
<dbReference type="InterPro" id="IPR031825">
    <property type="entry name" value="RXLR"/>
</dbReference>
<evidence type="ECO:0000256" key="4">
    <source>
        <dbReference type="ARBA" id="ARBA00022729"/>
    </source>
</evidence>
<comment type="subcellular location">
    <subcellularLocation>
        <location evidence="1 5">Secreted</location>
    </subcellularLocation>
</comment>
<dbReference type="EMBL" id="NCKW01017017">
    <property type="protein sequence ID" value="POM59806.1"/>
    <property type="molecule type" value="Genomic_DNA"/>
</dbReference>
<dbReference type="Pfam" id="PF16810">
    <property type="entry name" value="RXLR"/>
    <property type="match status" value="1"/>
</dbReference>
<keyword evidence="4 5" id="KW-0732">Signal</keyword>
<dbReference type="OrthoDB" id="89661at2759"/>
<evidence type="ECO:0000256" key="5">
    <source>
        <dbReference type="RuleBase" id="RU367124"/>
    </source>
</evidence>
<evidence type="ECO:0000256" key="2">
    <source>
        <dbReference type="ARBA" id="ARBA00010400"/>
    </source>
</evidence>
<keyword evidence="7" id="KW-1185">Reference proteome</keyword>
<evidence type="ECO:0000256" key="1">
    <source>
        <dbReference type="ARBA" id="ARBA00004613"/>
    </source>
</evidence>
<comment type="caution">
    <text evidence="6">The sequence shown here is derived from an EMBL/GenBank/DDBJ whole genome shotgun (WGS) entry which is preliminary data.</text>
</comment>
<name>A0A2P4X2P1_9STRA</name>
<comment type="domain">
    <text evidence="5">The RxLR-dEER motif acts to carry the protein into the host cell cytoplasm through binding to cell surface phosphatidylinositol-3-phosphate.</text>
</comment>
<dbReference type="Proteomes" id="UP000237271">
    <property type="component" value="Unassembled WGS sequence"/>
</dbReference>
<dbReference type="AlphaFoldDB" id="A0A2P4X2P1"/>
<comment type="similarity">
    <text evidence="2 5">Belongs to the RxLR effector family.</text>
</comment>
<proteinExistence type="inferred from homology"/>
<organism evidence="6 7">
    <name type="scientific">Phytophthora palmivora</name>
    <dbReference type="NCBI Taxonomy" id="4796"/>
    <lineage>
        <taxon>Eukaryota</taxon>
        <taxon>Sar</taxon>
        <taxon>Stramenopiles</taxon>
        <taxon>Oomycota</taxon>
        <taxon>Peronosporomycetes</taxon>
        <taxon>Peronosporales</taxon>
        <taxon>Peronosporaceae</taxon>
        <taxon>Phytophthora</taxon>
    </lineage>
</organism>
<evidence type="ECO:0000313" key="6">
    <source>
        <dbReference type="EMBL" id="POM59806.1"/>
    </source>
</evidence>
<accession>A0A2P4X2P1</accession>
<protein>
    <recommendedName>
        <fullName evidence="5">RxLR effector protein</fullName>
    </recommendedName>
</protein>
<keyword evidence="3 5" id="KW-0964">Secreted</keyword>
<comment type="function">
    <text evidence="5">Effector that suppresses plant defense responses during pathogen infection.</text>
</comment>
<evidence type="ECO:0000313" key="7">
    <source>
        <dbReference type="Proteomes" id="UP000237271"/>
    </source>
</evidence>
<feature type="signal peptide" evidence="5">
    <location>
        <begin position="1"/>
        <end position="20"/>
    </location>
</feature>
<feature type="chain" id="PRO_5045000453" description="RxLR effector protein" evidence="5">
    <location>
        <begin position="21"/>
        <end position="107"/>
    </location>
</feature>
<sequence length="107" mass="11948">MVMYRFLLVTLATLLVGTTALVVTKETKLLLLDHDAVSTRDDTNQGRSLRLAETFDGKEGVNGGEHSMVAGERTNPLSSVLSKISDKVPLWMKTAWWLEQRKPAEYV</sequence>